<organism evidence="2 3">
    <name type="scientific">Leucosporidium creatinivorum</name>
    <dbReference type="NCBI Taxonomy" id="106004"/>
    <lineage>
        <taxon>Eukaryota</taxon>
        <taxon>Fungi</taxon>
        <taxon>Dikarya</taxon>
        <taxon>Basidiomycota</taxon>
        <taxon>Pucciniomycotina</taxon>
        <taxon>Microbotryomycetes</taxon>
        <taxon>Leucosporidiales</taxon>
        <taxon>Leucosporidium</taxon>
    </lineage>
</organism>
<evidence type="ECO:0000313" key="2">
    <source>
        <dbReference type="EMBL" id="ORY78854.1"/>
    </source>
</evidence>
<dbReference type="AlphaFoldDB" id="A0A1Y2F5U0"/>
<dbReference type="InParanoid" id="A0A1Y2F5U0"/>
<keyword evidence="3" id="KW-1185">Reference proteome</keyword>
<gene>
    <name evidence="2" type="ORF">BCR35DRAFT_304858</name>
</gene>
<accession>A0A1Y2F5U0</accession>
<protein>
    <submittedName>
        <fullName evidence="2">Uncharacterized protein</fullName>
    </submittedName>
</protein>
<evidence type="ECO:0000256" key="1">
    <source>
        <dbReference type="SAM" id="MobiDB-lite"/>
    </source>
</evidence>
<sequence length="128" mass="13676">MGQLSLALFFHSSVGGEEDTAEAAKLGFRSRPSRLAPSFPASSLPPLHPLRLPSPFPSPSPLPRAPISPHLLPLEVWAFAFALHQPPYLFSFILSSALSGGVKMGEEGTIAERSPELPSSLRGGGRHR</sequence>
<dbReference type="Proteomes" id="UP000193467">
    <property type="component" value="Unassembled WGS sequence"/>
</dbReference>
<feature type="compositionally biased region" description="Pro residues" evidence="1">
    <location>
        <begin position="46"/>
        <end position="59"/>
    </location>
</feature>
<evidence type="ECO:0000313" key="3">
    <source>
        <dbReference type="Proteomes" id="UP000193467"/>
    </source>
</evidence>
<reference evidence="2 3" key="1">
    <citation type="submission" date="2016-07" db="EMBL/GenBank/DDBJ databases">
        <title>Pervasive Adenine N6-methylation of Active Genes in Fungi.</title>
        <authorList>
            <consortium name="DOE Joint Genome Institute"/>
            <person name="Mondo S.J."/>
            <person name="Dannebaum R.O."/>
            <person name="Kuo R.C."/>
            <person name="Labutti K."/>
            <person name="Haridas S."/>
            <person name="Kuo A."/>
            <person name="Salamov A."/>
            <person name="Ahrendt S.R."/>
            <person name="Lipzen A."/>
            <person name="Sullivan W."/>
            <person name="Andreopoulos W.B."/>
            <person name="Clum A."/>
            <person name="Lindquist E."/>
            <person name="Daum C."/>
            <person name="Ramamoorthy G.K."/>
            <person name="Gryganskyi A."/>
            <person name="Culley D."/>
            <person name="Magnuson J.K."/>
            <person name="James T.Y."/>
            <person name="O'Malley M.A."/>
            <person name="Stajich J.E."/>
            <person name="Spatafora J.W."/>
            <person name="Visel A."/>
            <person name="Grigoriev I.V."/>
        </authorList>
    </citation>
    <scope>NUCLEOTIDE SEQUENCE [LARGE SCALE GENOMIC DNA]</scope>
    <source>
        <strain evidence="2 3">62-1032</strain>
    </source>
</reference>
<name>A0A1Y2F5U0_9BASI</name>
<proteinExistence type="predicted"/>
<feature type="region of interest" description="Disordered" evidence="1">
    <location>
        <begin position="104"/>
        <end position="128"/>
    </location>
</feature>
<feature type="region of interest" description="Disordered" evidence="1">
    <location>
        <begin position="37"/>
        <end position="59"/>
    </location>
</feature>
<comment type="caution">
    <text evidence="2">The sequence shown here is derived from an EMBL/GenBank/DDBJ whole genome shotgun (WGS) entry which is preliminary data.</text>
</comment>
<dbReference type="EMBL" id="MCGR01000028">
    <property type="protein sequence ID" value="ORY78854.1"/>
    <property type="molecule type" value="Genomic_DNA"/>
</dbReference>